<dbReference type="Gene3D" id="3.40.1440.60">
    <property type="entry name" value="PriA, 3(prime) DNA-binding domain"/>
    <property type="match status" value="1"/>
</dbReference>
<evidence type="ECO:0000256" key="7">
    <source>
        <dbReference type="ARBA" id="ARBA00022833"/>
    </source>
</evidence>
<dbReference type="Pfam" id="PF18319">
    <property type="entry name" value="Zn_ribbon_PriA"/>
    <property type="match status" value="1"/>
</dbReference>
<evidence type="ECO:0000256" key="6">
    <source>
        <dbReference type="ARBA" id="ARBA00022806"/>
    </source>
</evidence>
<protein>
    <recommendedName>
        <fullName evidence="12">Replication restart protein PriA</fullName>
    </recommendedName>
    <alternativeName>
        <fullName evidence="12">ATP-dependent DNA helicase PriA</fullName>
        <ecNumber evidence="12">5.6.2.4</ecNumber>
    </alternativeName>
    <alternativeName>
        <fullName evidence="12">DNA 3'-5' helicase PriA</fullName>
    </alternativeName>
</protein>
<comment type="function">
    <text evidence="12">Initiates the restart of stalled replication forks, which reloads the replicative helicase on sites other than the origin of replication. Recognizes and binds to abandoned replication forks and remodels them to uncover a helicase loading site. Promotes assembly of the primosome at these replication forks.</text>
</comment>
<dbReference type="InterPro" id="IPR005259">
    <property type="entry name" value="PriA"/>
</dbReference>
<name>A0A1X7HBN9_9PROT</name>
<keyword evidence="5 12" id="KW-0378">Hydrolase</keyword>
<reference evidence="15 16" key="1">
    <citation type="submission" date="2017-04" db="EMBL/GenBank/DDBJ databases">
        <authorList>
            <person name="Afonso C.L."/>
            <person name="Miller P.J."/>
            <person name="Scott M.A."/>
            <person name="Spackman E."/>
            <person name="Goraichik I."/>
            <person name="Dimitrov K.M."/>
            <person name="Suarez D.L."/>
            <person name="Swayne D.E."/>
        </authorList>
    </citation>
    <scope>NUCLEOTIDE SEQUENCE [LARGE SCALE GENOMIC DNA]</scope>
    <source>
        <strain evidence="15 16">A2P</strain>
    </source>
</reference>
<dbReference type="GO" id="GO:0005524">
    <property type="term" value="F:ATP binding"/>
    <property type="evidence" value="ECO:0007669"/>
    <property type="project" value="UniProtKB-UniRule"/>
</dbReference>
<evidence type="ECO:0000256" key="8">
    <source>
        <dbReference type="ARBA" id="ARBA00022840"/>
    </source>
</evidence>
<accession>A0A1X7HBN9</accession>
<evidence type="ECO:0000256" key="13">
    <source>
        <dbReference type="SAM" id="MobiDB-lite"/>
    </source>
</evidence>
<dbReference type="GO" id="GO:0006270">
    <property type="term" value="P:DNA replication initiation"/>
    <property type="evidence" value="ECO:0007669"/>
    <property type="project" value="TreeGrafter"/>
</dbReference>
<feature type="binding site" evidence="12">
    <location>
        <position position="524"/>
    </location>
    <ligand>
        <name>Zn(2+)</name>
        <dbReference type="ChEBI" id="CHEBI:29105"/>
        <label>1</label>
    </ligand>
</feature>
<evidence type="ECO:0000256" key="11">
    <source>
        <dbReference type="ARBA" id="ARBA00048988"/>
    </source>
</evidence>
<dbReference type="PROSITE" id="PS51192">
    <property type="entry name" value="HELICASE_ATP_BIND_1"/>
    <property type="match status" value="1"/>
</dbReference>
<dbReference type="GO" id="GO:0006269">
    <property type="term" value="P:DNA replication, synthesis of primer"/>
    <property type="evidence" value="ECO:0007669"/>
    <property type="project" value="UniProtKB-KW"/>
</dbReference>
<feature type="binding site" evidence="12">
    <location>
        <position position="481"/>
    </location>
    <ligand>
        <name>Zn(2+)</name>
        <dbReference type="ChEBI" id="CHEBI:29105"/>
        <label>1</label>
    </ligand>
</feature>
<keyword evidence="10 12" id="KW-0413">Isomerase</keyword>
<dbReference type="InterPro" id="IPR014001">
    <property type="entry name" value="Helicase_ATP-bd"/>
</dbReference>
<dbReference type="EC" id="5.6.2.4" evidence="12"/>
<evidence type="ECO:0000256" key="12">
    <source>
        <dbReference type="HAMAP-Rule" id="MF_00983"/>
    </source>
</evidence>
<evidence type="ECO:0000256" key="2">
    <source>
        <dbReference type="ARBA" id="ARBA00022705"/>
    </source>
</evidence>
<feature type="domain" description="Helicase ATP-binding" evidence="14">
    <location>
        <begin position="254"/>
        <end position="420"/>
    </location>
</feature>
<evidence type="ECO:0000313" key="15">
    <source>
        <dbReference type="EMBL" id="SMF83451.1"/>
    </source>
</evidence>
<keyword evidence="4 12" id="KW-0547">Nucleotide-binding</keyword>
<dbReference type="InterPro" id="IPR042115">
    <property type="entry name" value="PriA_3primeBD_sf"/>
</dbReference>
<keyword evidence="7 12" id="KW-0862">Zinc</keyword>
<keyword evidence="9 12" id="KW-0238">DNA-binding</keyword>
<dbReference type="InterPro" id="IPR041236">
    <property type="entry name" value="PriA_C"/>
</dbReference>
<evidence type="ECO:0000256" key="1">
    <source>
        <dbReference type="ARBA" id="ARBA00022515"/>
    </source>
</evidence>
<dbReference type="NCBIfam" id="NF004070">
    <property type="entry name" value="PRK05580.2-2"/>
    <property type="match status" value="1"/>
</dbReference>
<comment type="subunit">
    <text evidence="12">Component of the replication restart primosome.</text>
</comment>
<dbReference type="InterPro" id="IPR027417">
    <property type="entry name" value="P-loop_NTPase"/>
</dbReference>
<feature type="binding site" evidence="12">
    <location>
        <position position="493"/>
    </location>
    <ligand>
        <name>Zn(2+)</name>
        <dbReference type="ChEBI" id="CHEBI:29105"/>
        <label>2</label>
    </ligand>
</feature>
<comment type="catalytic activity">
    <reaction evidence="11 12">
        <text>ATP + H2O = ADP + phosphate + H(+)</text>
        <dbReference type="Rhea" id="RHEA:13065"/>
        <dbReference type="ChEBI" id="CHEBI:15377"/>
        <dbReference type="ChEBI" id="CHEBI:15378"/>
        <dbReference type="ChEBI" id="CHEBI:30616"/>
        <dbReference type="ChEBI" id="CHEBI:43474"/>
        <dbReference type="ChEBI" id="CHEBI:456216"/>
        <dbReference type="EC" id="5.6.2.4"/>
    </reaction>
</comment>
<gene>
    <name evidence="12" type="primary">priA</name>
    <name evidence="15" type="ORF">SAMN02982917_5542</name>
</gene>
<dbReference type="EMBL" id="FXAK01000007">
    <property type="protein sequence ID" value="SMF83451.1"/>
    <property type="molecule type" value="Genomic_DNA"/>
</dbReference>
<dbReference type="AlphaFoldDB" id="A0A1X7HBN9"/>
<dbReference type="GO" id="GO:0006302">
    <property type="term" value="P:double-strand break repair"/>
    <property type="evidence" value="ECO:0007669"/>
    <property type="project" value="InterPro"/>
</dbReference>
<evidence type="ECO:0000256" key="4">
    <source>
        <dbReference type="ARBA" id="ARBA00022741"/>
    </source>
</evidence>
<evidence type="ECO:0000256" key="5">
    <source>
        <dbReference type="ARBA" id="ARBA00022801"/>
    </source>
</evidence>
<feature type="binding site" evidence="12">
    <location>
        <position position="521"/>
    </location>
    <ligand>
        <name>Zn(2+)</name>
        <dbReference type="ChEBI" id="CHEBI:29105"/>
        <label>1</label>
    </ligand>
</feature>
<keyword evidence="2 12" id="KW-0235">DNA replication</keyword>
<evidence type="ECO:0000259" key="14">
    <source>
        <dbReference type="PROSITE" id="PS51192"/>
    </source>
</evidence>
<dbReference type="FunFam" id="3.40.50.300:FF:000489">
    <property type="entry name" value="Primosome assembly protein PriA"/>
    <property type="match status" value="1"/>
</dbReference>
<dbReference type="SMART" id="SM00490">
    <property type="entry name" value="HELICc"/>
    <property type="match status" value="1"/>
</dbReference>
<dbReference type="SMART" id="SM00487">
    <property type="entry name" value="DEXDc"/>
    <property type="match status" value="1"/>
</dbReference>
<dbReference type="GO" id="GO:1990077">
    <property type="term" value="C:primosome complex"/>
    <property type="evidence" value="ECO:0007669"/>
    <property type="project" value="UniProtKB-UniRule"/>
</dbReference>
<keyword evidence="6 12" id="KW-0347">Helicase</keyword>
<comment type="catalytic activity">
    <reaction evidence="12">
        <text>Couples ATP hydrolysis with the unwinding of duplex DNA by translocating in the 3'-5' direction.</text>
        <dbReference type="EC" id="5.6.2.4"/>
    </reaction>
</comment>
<keyword evidence="1 12" id="KW-0639">Primosome</keyword>
<evidence type="ECO:0000256" key="3">
    <source>
        <dbReference type="ARBA" id="ARBA00022723"/>
    </source>
</evidence>
<evidence type="ECO:0000313" key="16">
    <source>
        <dbReference type="Proteomes" id="UP000192936"/>
    </source>
</evidence>
<keyword evidence="8 12" id="KW-0067">ATP-binding</keyword>
<dbReference type="Pfam" id="PF00270">
    <property type="entry name" value="DEAD"/>
    <property type="match status" value="1"/>
</dbReference>
<feature type="compositionally biased region" description="Low complexity" evidence="13">
    <location>
        <begin position="30"/>
        <end position="39"/>
    </location>
</feature>
<dbReference type="Gene3D" id="3.40.50.300">
    <property type="entry name" value="P-loop containing nucleotide triphosphate hydrolases"/>
    <property type="match status" value="2"/>
</dbReference>
<dbReference type="Pfam" id="PF18074">
    <property type="entry name" value="PriA_C"/>
    <property type="match status" value="1"/>
</dbReference>
<dbReference type="InterPro" id="IPR001650">
    <property type="entry name" value="Helicase_C-like"/>
</dbReference>
<dbReference type="NCBIfam" id="TIGR00595">
    <property type="entry name" value="priA"/>
    <property type="match status" value="1"/>
</dbReference>
<sequence length="772" mass="83762">MRSTSASSAPGFQGDLLGDTPETGQPEGDSAANSRANSADFPAKPQPRGSDRRVAVLLPLPLREAYDYRVPDGMDLVPGDFVEVPLGPRRVIGVVWGPGAGTLESGRLKPVVRRFDVPPMTEVGRRFVDWVAAYTMTPPGFVLRMAVSVPSALEPPKPMLAYLRKQGAEPPPGFKMTDPRKRILALLEDGPPRTPAELAEEAGCGVTVVRGLAEAGLLDPVMLQPTRLGRPDWRRPGPSLSPDQRAAADDLRARVASGSYSTVLLDGVTGSGKTEVYYEAISAALEQGKQALVLLPEIALSAQWLDRFARRFGAPPAEWHSELTGAQRRDTWRAVAKGEVPVVVGARSALFLPYPDLGVIIVDEEHDSAYKQEEGAIYHARDMAVARAHLGGLPIALVSATPSLETKVNADSHRYARIELPARHGGAVLPDVELIDLRRDRPPARHWLAPSLRKALTDTLAGGEQAMLFLNRRGYAPLTLCRACGHRMQCPNCTAWLVEHRLARKLQCHHCGLQQPLPHACPECGEEGTMAACGPGVERIAEEVAELFPDARAAIMASDTLHGPRAIQEMVESIGRHELDIIIGTQVMAKGHHFPMLTLVGVVDADLGLNGGDLRAAERTYQLLHQVAGRAGRGERPGRVMLQTFMPEHPVMQALAAGDRDGFYQLEAEMRLEAGMPPFGRLAALIVSGEDPTLVERVAMALGRAAPRSDSVHILGPAPAPLALLRGRHRRRLLLKAPRSTQVQPLIAEWLERVEIPPAIRVQIDVDPYSFL</sequence>
<evidence type="ECO:0000256" key="9">
    <source>
        <dbReference type="ARBA" id="ARBA00023125"/>
    </source>
</evidence>
<dbReference type="Proteomes" id="UP000192936">
    <property type="component" value="Unassembled WGS sequence"/>
</dbReference>
<comment type="cofactor">
    <cofactor evidence="12">
        <name>Zn(2+)</name>
        <dbReference type="ChEBI" id="CHEBI:29105"/>
    </cofactor>
    <text evidence="12">Binds 2 zinc ions per subunit.</text>
</comment>
<dbReference type="InterPro" id="IPR011545">
    <property type="entry name" value="DEAD/DEAH_box_helicase_dom"/>
</dbReference>
<evidence type="ECO:0000256" key="10">
    <source>
        <dbReference type="ARBA" id="ARBA00023235"/>
    </source>
</evidence>
<dbReference type="GO" id="GO:0006310">
    <property type="term" value="P:DNA recombination"/>
    <property type="evidence" value="ECO:0007669"/>
    <property type="project" value="InterPro"/>
</dbReference>
<comment type="similarity">
    <text evidence="12">Belongs to the helicase family. PriA subfamily.</text>
</comment>
<dbReference type="GO" id="GO:0008270">
    <property type="term" value="F:zinc ion binding"/>
    <property type="evidence" value="ECO:0007669"/>
    <property type="project" value="UniProtKB-UniRule"/>
</dbReference>
<dbReference type="STRING" id="286727.SAMN02982917_5542"/>
<feature type="region of interest" description="Disordered" evidence="13">
    <location>
        <begin position="1"/>
        <end position="52"/>
    </location>
</feature>
<dbReference type="GO" id="GO:0043138">
    <property type="term" value="F:3'-5' DNA helicase activity"/>
    <property type="evidence" value="ECO:0007669"/>
    <property type="project" value="UniProtKB-EC"/>
</dbReference>
<feature type="binding site" evidence="12">
    <location>
        <position position="490"/>
    </location>
    <ligand>
        <name>Zn(2+)</name>
        <dbReference type="ChEBI" id="CHEBI:29105"/>
        <label>2</label>
    </ligand>
</feature>
<dbReference type="GO" id="GO:0003677">
    <property type="term" value="F:DNA binding"/>
    <property type="evidence" value="ECO:0007669"/>
    <property type="project" value="UniProtKB-UniRule"/>
</dbReference>
<proteinExistence type="inferred from homology"/>
<dbReference type="GO" id="GO:0016887">
    <property type="term" value="F:ATP hydrolysis activity"/>
    <property type="evidence" value="ECO:0007669"/>
    <property type="project" value="RHEA"/>
</dbReference>
<feature type="compositionally biased region" description="Polar residues" evidence="13">
    <location>
        <begin position="1"/>
        <end position="10"/>
    </location>
</feature>
<dbReference type="CDD" id="cd18804">
    <property type="entry name" value="SF2_C_priA"/>
    <property type="match status" value="1"/>
</dbReference>
<keyword evidence="3 12" id="KW-0479">Metal-binding</keyword>
<feature type="binding site" evidence="12">
    <location>
        <position position="508"/>
    </location>
    <ligand>
        <name>Zn(2+)</name>
        <dbReference type="ChEBI" id="CHEBI:29105"/>
        <label>2</label>
    </ligand>
</feature>
<organism evidence="15 16">
    <name type="scientific">Azospirillum oryzae</name>
    <dbReference type="NCBI Taxonomy" id="286727"/>
    <lineage>
        <taxon>Bacteria</taxon>
        <taxon>Pseudomonadati</taxon>
        <taxon>Pseudomonadota</taxon>
        <taxon>Alphaproteobacteria</taxon>
        <taxon>Rhodospirillales</taxon>
        <taxon>Azospirillaceae</taxon>
        <taxon>Azospirillum</taxon>
    </lineage>
</organism>
<dbReference type="InterPro" id="IPR040498">
    <property type="entry name" value="PriA_CRR"/>
</dbReference>
<dbReference type="PANTHER" id="PTHR30580:SF0">
    <property type="entry name" value="PRIMOSOMAL PROTEIN N"/>
    <property type="match status" value="1"/>
</dbReference>
<dbReference type="Pfam" id="PF17764">
    <property type="entry name" value="PriA_3primeBD"/>
    <property type="match status" value="1"/>
</dbReference>
<dbReference type="InterPro" id="IPR041222">
    <property type="entry name" value="PriA_3primeBD"/>
</dbReference>
<feature type="binding site" evidence="12">
    <location>
        <position position="484"/>
    </location>
    <ligand>
        <name>Zn(2+)</name>
        <dbReference type="ChEBI" id="CHEBI:29105"/>
        <label>1</label>
    </ligand>
</feature>
<feature type="binding site" evidence="12">
    <location>
        <position position="511"/>
    </location>
    <ligand>
        <name>Zn(2+)</name>
        <dbReference type="ChEBI" id="CHEBI:29105"/>
        <label>2</label>
    </ligand>
</feature>
<dbReference type="PANTHER" id="PTHR30580">
    <property type="entry name" value="PRIMOSOMAL PROTEIN N"/>
    <property type="match status" value="1"/>
</dbReference>
<dbReference type="SUPFAM" id="SSF52540">
    <property type="entry name" value="P-loop containing nucleoside triphosphate hydrolases"/>
    <property type="match status" value="2"/>
</dbReference>
<dbReference type="HAMAP" id="MF_00983">
    <property type="entry name" value="PriA"/>
    <property type="match status" value="1"/>
</dbReference>
<dbReference type="CDD" id="cd17929">
    <property type="entry name" value="DEXHc_priA"/>
    <property type="match status" value="1"/>
</dbReference>